<dbReference type="RefSeq" id="WP_187321417.1">
    <property type="nucleotide sequence ID" value="NZ_JACSCY010000025.1"/>
</dbReference>
<dbReference type="EMBL" id="JACSCY010000025">
    <property type="protein sequence ID" value="MBC6613202.1"/>
    <property type="molecule type" value="Genomic_DNA"/>
</dbReference>
<dbReference type="PANTHER" id="PTHR30408:SF12">
    <property type="entry name" value="TYPE I RESTRICTION ENZYME MJAVIII SPECIFICITY SUBUNIT"/>
    <property type="match status" value="1"/>
</dbReference>
<accession>A0ABR7MQ39</accession>
<dbReference type="PANTHER" id="PTHR30408">
    <property type="entry name" value="TYPE-1 RESTRICTION ENZYME ECOKI SPECIFICITY PROTEIN"/>
    <property type="match status" value="1"/>
</dbReference>
<evidence type="ECO:0000259" key="4">
    <source>
        <dbReference type="Pfam" id="PF01420"/>
    </source>
</evidence>
<dbReference type="SUPFAM" id="SSF116734">
    <property type="entry name" value="DNA methylase specificity domain"/>
    <property type="match status" value="2"/>
</dbReference>
<dbReference type="InterPro" id="IPR052021">
    <property type="entry name" value="Type-I_RS_S_subunit"/>
</dbReference>
<dbReference type="CDD" id="cd17266">
    <property type="entry name" value="RMtype1_S_Sau1132ORF3780P-TRD2-CR2_like"/>
    <property type="match status" value="1"/>
</dbReference>
<proteinExistence type="inferred from homology"/>
<dbReference type="GO" id="GO:0004519">
    <property type="term" value="F:endonuclease activity"/>
    <property type="evidence" value="ECO:0007669"/>
    <property type="project" value="UniProtKB-KW"/>
</dbReference>
<evidence type="ECO:0000256" key="1">
    <source>
        <dbReference type="ARBA" id="ARBA00010923"/>
    </source>
</evidence>
<keyword evidence="6" id="KW-1185">Reference proteome</keyword>
<evidence type="ECO:0000313" key="5">
    <source>
        <dbReference type="EMBL" id="MBC6613202.1"/>
    </source>
</evidence>
<reference evidence="5 6" key="1">
    <citation type="submission" date="2020-08" db="EMBL/GenBank/DDBJ databases">
        <title>Hymenobacter sp.</title>
        <authorList>
            <person name="Kim M.K."/>
        </authorList>
    </citation>
    <scope>NUCLEOTIDE SEQUENCE [LARGE SCALE GENOMIC DNA]</scope>
    <source>
        <strain evidence="5 6">BT507</strain>
    </source>
</reference>
<sequence>MSKKITKTALPKLRFPEFLGKEEWKEKKLGELTYSISERNKKDKKLPIYSISNINGFVPQSSQFEGVDSHERGYDITLYKIVDKNTFAYNPARINVGSIGYSGELSEVLISSLYVCFKTDDNLDDKFLWNILKSDKFNQAVNNTVEGGIRSYLFYENLATIKIEVPFLPEQQKIAATLSSLDDLLTAQSAKLEALQDHKRGLMQGLFPAAGETVPKRRFPEFRDAGEWEEKKLGDICKMQAGKFVNASNIYAESHESLFPCYGGNGLRGYTKTFTHKGKYSLIGRQGALCGNVMLAAGKFHATEHAVVTTPNSKIDTDWFYYLLVILNLNQYATGAAQPGLAVQNLEKVEIRIPQTETEQQKIANCLSSLDNLIIAQSQKLEALKRHKKGLMQALFPAASEQSA</sequence>
<evidence type="ECO:0000256" key="3">
    <source>
        <dbReference type="ARBA" id="ARBA00023125"/>
    </source>
</evidence>
<evidence type="ECO:0000256" key="2">
    <source>
        <dbReference type="ARBA" id="ARBA00022747"/>
    </source>
</evidence>
<feature type="domain" description="Type I restriction modification DNA specificity" evidence="4">
    <location>
        <begin position="22"/>
        <end position="193"/>
    </location>
</feature>
<evidence type="ECO:0000313" key="6">
    <source>
        <dbReference type="Proteomes" id="UP000622017"/>
    </source>
</evidence>
<gene>
    <name evidence="5" type="ORF">H8B15_19935</name>
</gene>
<comment type="similarity">
    <text evidence="1">Belongs to the type-I restriction system S methylase family.</text>
</comment>
<protein>
    <submittedName>
        <fullName evidence="5">Restriction endonuclease subunit S</fullName>
    </submittedName>
</protein>
<keyword evidence="5" id="KW-0378">Hydrolase</keyword>
<keyword evidence="2" id="KW-0680">Restriction system</keyword>
<keyword evidence="5" id="KW-0255">Endonuclease</keyword>
<dbReference type="Gene3D" id="1.10.287.1120">
    <property type="entry name" value="Bipartite methylase S protein"/>
    <property type="match status" value="1"/>
</dbReference>
<dbReference type="Gene3D" id="3.90.220.20">
    <property type="entry name" value="DNA methylase specificity domains"/>
    <property type="match status" value="2"/>
</dbReference>
<comment type="caution">
    <text evidence="5">The sequence shown here is derived from an EMBL/GenBank/DDBJ whole genome shotgun (WGS) entry which is preliminary data.</text>
</comment>
<keyword evidence="5" id="KW-0540">Nuclease</keyword>
<dbReference type="InterPro" id="IPR044946">
    <property type="entry name" value="Restrct_endonuc_typeI_TRD_sf"/>
</dbReference>
<dbReference type="Pfam" id="PF01420">
    <property type="entry name" value="Methylase_S"/>
    <property type="match status" value="2"/>
</dbReference>
<organism evidence="5 6">
    <name type="scientific">Hymenobacter citatus</name>
    <dbReference type="NCBI Taxonomy" id="2763506"/>
    <lineage>
        <taxon>Bacteria</taxon>
        <taxon>Pseudomonadati</taxon>
        <taxon>Bacteroidota</taxon>
        <taxon>Cytophagia</taxon>
        <taxon>Cytophagales</taxon>
        <taxon>Hymenobacteraceae</taxon>
        <taxon>Hymenobacter</taxon>
    </lineage>
</organism>
<dbReference type="Proteomes" id="UP000622017">
    <property type="component" value="Unassembled WGS sequence"/>
</dbReference>
<name>A0ABR7MQ39_9BACT</name>
<feature type="domain" description="Type I restriction modification DNA specificity" evidence="4">
    <location>
        <begin position="227"/>
        <end position="385"/>
    </location>
</feature>
<keyword evidence="3" id="KW-0238">DNA-binding</keyword>
<dbReference type="InterPro" id="IPR000055">
    <property type="entry name" value="Restrct_endonuc_typeI_TRD"/>
</dbReference>